<dbReference type="InterPro" id="IPR006597">
    <property type="entry name" value="Sel1-like"/>
</dbReference>
<accession>A0A923MCN0</accession>
<dbReference type="EMBL" id="JACORU010000011">
    <property type="protein sequence ID" value="MBC5767530.1"/>
    <property type="molecule type" value="Genomic_DNA"/>
</dbReference>
<evidence type="ECO:0000313" key="1">
    <source>
        <dbReference type="EMBL" id="MBC5767530.1"/>
    </source>
</evidence>
<dbReference type="RefSeq" id="WP_187084015.1">
    <property type="nucleotide sequence ID" value="NZ_JACORU010000011.1"/>
</dbReference>
<protein>
    <recommendedName>
        <fullName evidence="3">Sel1 repeat family protein</fullName>
    </recommendedName>
</protein>
<dbReference type="SUPFAM" id="SSF81901">
    <property type="entry name" value="HCP-like"/>
    <property type="match status" value="1"/>
</dbReference>
<comment type="caution">
    <text evidence="1">The sequence shown here is derived from an EMBL/GenBank/DDBJ whole genome shotgun (WGS) entry which is preliminary data.</text>
</comment>
<name>A0A923MCN0_9BURK</name>
<gene>
    <name evidence="1" type="ORF">H8R02_23905</name>
</gene>
<dbReference type="SMART" id="SM00671">
    <property type="entry name" value="SEL1"/>
    <property type="match status" value="2"/>
</dbReference>
<evidence type="ECO:0008006" key="3">
    <source>
        <dbReference type="Google" id="ProtNLM"/>
    </source>
</evidence>
<dbReference type="InterPro" id="IPR011990">
    <property type="entry name" value="TPR-like_helical_dom_sf"/>
</dbReference>
<organism evidence="1 2">
    <name type="scientific">Ramlibacter albus</name>
    <dbReference type="NCBI Taxonomy" id="2079448"/>
    <lineage>
        <taxon>Bacteria</taxon>
        <taxon>Pseudomonadati</taxon>
        <taxon>Pseudomonadota</taxon>
        <taxon>Betaproteobacteria</taxon>
        <taxon>Burkholderiales</taxon>
        <taxon>Comamonadaceae</taxon>
        <taxon>Ramlibacter</taxon>
    </lineage>
</organism>
<keyword evidence="2" id="KW-1185">Reference proteome</keyword>
<dbReference type="AlphaFoldDB" id="A0A923MCN0"/>
<evidence type="ECO:0000313" key="2">
    <source>
        <dbReference type="Proteomes" id="UP000596827"/>
    </source>
</evidence>
<dbReference type="Gene3D" id="1.25.40.10">
    <property type="entry name" value="Tetratricopeptide repeat domain"/>
    <property type="match status" value="1"/>
</dbReference>
<reference evidence="1" key="1">
    <citation type="submission" date="2020-08" db="EMBL/GenBank/DDBJ databases">
        <title>Ramlibacter sp. GTP1 16S ribosomal RNA gene genome sequencing and assembly.</title>
        <authorList>
            <person name="Kang M."/>
        </authorList>
    </citation>
    <scope>NUCLEOTIDE SEQUENCE</scope>
    <source>
        <strain evidence="1">GTP1</strain>
    </source>
</reference>
<dbReference type="Proteomes" id="UP000596827">
    <property type="component" value="Unassembled WGS sequence"/>
</dbReference>
<sequence length="315" mass="33720">MNSNRSAFTCLTAADLADIAASLCSSMFRAHLDTWRDALQGRAEGAEGVPESYLMAMRKVISAEAADRSIDFEDAIAAVIAIHALGTTAARDTAAHLLQDLQLLGSETATVLAAALMVHEPDAGAAARVQGISLLRALRLNSPRVDVRAHATLLLADAYRCGFGIEKDVQVALHLYSVALEEGGCGTGRAHFHLGTWLLRTPTEGERSHGPRIAKAEKHFRDGTDAGCMRCVAALGLLHAKGRANHPDVELGRELLELAANVGLVPVIDQYADAAPAVPAAITFHRGKWHRRARGKSLNFVQGLRNLLRSSFQMA</sequence>
<proteinExistence type="predicted"/>